<evidence type="ECO:0000313" key="2">
    <source>
        <dbReference type="EMBL" id="GIQ88698.1"/>
    </source>
</evidence>
<gene>
    <name evidence="2" type="ORF">KIPB_011008</name>
</gene>
<reference evidence="2 3" key="1">
    <citation type="journal article" date="2018" name="PLoS ONE">
        <title>The draft genome of Kipferlia bialata reveals reductive genome evolution in fornicate parasites.</title>
        <authorList>
            <person name="Tanifuji G."/>
            <person name="Takabayashi S."/>
            <person name="Kume K."/>
            <person name="Takagi M."/>
            <person name="Nakayama T."/>
            <person name="Kamikawa R."/>
            <person name="Inagaki Y."/>
            <person name="Hashimoto T."/>
        </authorList>
    </citation>
    <scope>NUCLEOTIDE SEQUENCE [LARGE SCALE GENOMIC DNA]</scope>
    <source>
        <strain evidence="2">NY0173</strain>
    </source>
</reference>
<sequence length="195" mass="21318">HITGLDNIATYVRGARIKLTSWAQATQKWDDKVRARGGAVYQSACLNTLTTLDQLIHKKPTLHISADHAAHSRLHLLVPSVMREDETLINDLPAILNVAESKEAERDKAAIKNGGISMLQARRGSANDLVDGHNSLLAALREGLPHVRASVAQEAPPTHPDLEKLARLLYSVPASRPSGTLRHKTKTRARHAPKV</sequence>
<dbReference type="Proteomes" id="UP000265618">
    <property type="component" value="Unassembled WGS sequence"/>
</dbReference>
<protein>
    <submittedName>
        <fullName evidence="2">Uncharacterized protein</fullName>
    </submittedName>
</protein>
<feature type="region of interest" description="Disordered" evidence="1">
    <location>
        <begin position="175"/>
        <end position="195"/>
    </location>
</feature>
<comment type="caution">
    <text evidence="2">The sequence shown here is derived from an EMBL/GenBank/DDBJ whole genome shotgun (WGS) entry which is preliminary data.</text>
</comment>
<dbReference type="AlphaFoldDB" id="A0A9K3D3X3"/>
<accession>A0A9K3D3X3</accession>
<feature type="non-terminal residue" evidence="2">
    <location>
        <position position="1"/>
    </location>
</feature>
<proteinExistence type="predicted"/>
<feature type="compositionally biased region" description="Basic residues" evidence="1">
    <location>
        <begin position="181"/>
        <end position="195"/>
    </location>
</feature>
<dbReference type="EMBL" id="BDIP01004306">
    <property type="protein sequence ID" value="GIQ88698.1"/>
    <property type="molecule type" value="Genomic_DNA"/>
</dbReference>
<evidence type="ECO:0000313" key="3">
    <source>
        <dbReference type="Proteomes" id="UP000265618"/>
    </source>
</evidence>
<name>A0A9K3D3X3_9EUKA</name>
<keyword evidence="3" id="KW-1185">Reference proteome</keyword>
<organism evidence="2 3">
    <name type="scientific">Kipferlia bialata</name>
    <dbReference type="NCBI Taxonomy" id="797122"/>
    <lineage>
        <taxon>Eukaryota</taxon>
        <taxon>Metamonada</taxon>
        <taxon>Carpediemonas-like organisms</taxon>
        <taxon>Kipferlia</taxon>
    </lineage>
</organism>
<evidence type="ECO:0000256" key="1">
    <source>
        <dbReference type="SAM" id="MobiDB-lite"/>
    </source>
</evidence>